<name>V5GS87_IXORI</name>
<evidence type="ECO:0000313" key="1">
    <source>
        <dbReference type="EMBL" id="JAB73285.1"/>
    </source>
</evidence>
<dbReference type="EMBL" id="GANP01011183">
    <property type="protein sequence ID" value="JAB73285.1"/>
    <property type="molecule type" value="mRNA"/>
</dbReference>
<dbReference type="AlphaFoldDB" id="V5GS87"/>
<reference evidence="1" key="1">
    <citation type="journal article" date="2015" name="Sci. Rep.">
        <title>Tissue- and time-dependent transcription in Ixodes ricinus salivary glands and midguts when blood feeding on the vertebrate host.</title>
        <authorList>
            <person name="Kotsyfakis M."/>
            <person name="Schwarz A."/>
            <person name="Erhart J."/>
            <person name="Ribeiro J.M."/>
        </authorList>
    </citation>
    <scope>NUCLEOTIDE SEQUENCE</scope>
    <source>
        <tissue evidence="1">Salivary gland and midgut</tissue>
    </source>
</reference>
<accession>V5GS87</accession>
<organism evidence="1">
    <name type="scientific">Ixodes ricinus</name>
    <name type="common">Common tick</name>
    <name type="synonym">Acarus ricinus</name>
    <dbReference type="NCBI Taxonomy" id="34613"/>
    <lineage>
        <taxon>Eukaryota</taxon>
        <taxon>Metazoa</taxon>
        <taxon>Ecdysozoa</taxon>
        <taxon>Arthropoda</taxon>
        <taxon>Chelicerata</taxon>
        <taxon>Arachnida</taxon>
        <taxon>Acari</taxon>
        <taxon>Parasitiformes</taxon>
        <taxon>Ixodida</taxon>
        <taxon>Ixodoidea</taxon>
        <taxon>Ixodidae</taxon>
        <taxon>Ixodinae</taxon>
        <taxon>Ixodes</taxon>
    </lineage>
</organism>
<sequence length="119" mass="13575">ANCSSYFVEYYKGDIGVSTRDPPIPLPCWNHMKNVGAIFCLVTGTYGYSRFNWTTCQLECKDSDFALDLPFKNLNPDDLVICPDNLALVLKEWEEEWNEREQRATKNLCKTGQVISEAA</sequence>
<feature type="non-terminal residue" evidence="1">
    <location>
        <position position="1"/>
    </location>
</feature>
<protein>
    <submittedName>
        <fullName evidence="1">Uncharacterized protein</fullName>
    </submittedName>
</protein>
<proteinExistence type="evidence at transcript level"/>